<dbReference type="RefSeq" id="WP_147160094.1">
    <property type="nucleotide sequence ID" value="NZ_BJYR01000017.1"/>
</dbReference>
<organism evidence="5 6">
    <name type="scientific">Novosphingobium sediminis</name>
    <dbReference type="NCBI Taxonomy" id="707214"/>
    <lineage>
        <taxon>Bacteria</taxon>
        <taxon>Pseudomonadati</taxon>
        <taxon>Pseudomonadota</taxon>
        <taxon>Alphaproteobacteria</taxon>
        <taxon>Sphingomonadales</taxon>
        <taxon>Sphingomonadaceae</taxon>
        <taxon>Novosphingobium</taxon>
    </lineage>
</organism>
<comment type="caution">
    <text evidence="5">The sequence shown here is derived from an EMBL/GenBank/DDBJ whole genome shotgun (WGS) entry which is preliminary data.</text>
</comment>
<dbReference type="OrthoDB" id="9796100at2"/>
<dbReference type="Gene3D" id="3.40.50.2300">
    <property type="match status" value="1"/>
</dbReference>
<dbReference type="SUPFAM" id="SSF52172">
    <property type="entry name" value="CheY-like"/>
    <property type="match status" value="1"/>
</dbReference>
<keyword evidence="6" id="KW-1185">Reference proteome</keyword>
<dbReference type="CDD" id="cd00156">
    <property type="entry name" value="REC"/>
    <property type="match status" value="1"/>
</dbReference>
<dbReference type="Pfam" id="PF00072">
    <property type="entry name" value="Response_reg"/>
    <property type="match status" value="1"/>
</dbReference>
<evidence type="ECO:0000256" key="2">
    <source>
        <dbReference type="PROSITE-ProRule" id="PRU00169"/>
    </source>
</evidence>
<evidence type="ECO:0000259" key="4">
    <source>
        <dbReference type="PROSITE" id="PS50110"/>
    </source>
</evidence>
<dbReference type="PANTHER" id="PTHR44591:SF3">
    <property type="entry name" value="RESPONSE REGULATORY DOMAIN-CONTAINING PROTEIN"/>
    <property type="match status" value="1"/>
</dbReference>
<dbReference type="GO" id="GO:0000160">
    <property type="term" value="P:phosphorelay signal transduction system"/>
    <property type="evidence" value="ECO:0007669"/>
    <property type="project" value="InterPro"/>
</dbReference>
<proteinExistence type="predicted"/>
<dbReference type="InterPro" id="IPR036890">
    <property type="entry name" value="HATPase_C_sf"/>
</dbReference>
<evidence type="ECO:0000256" key="1">
    <source>
        <dbReference type="ARBA" id="ARBA00022553"/>
    </source>
</evidence>
<dbReference type="InterPro" id="IPR011006">
    <property type="entry name" value="CheY-like_superfamily"/>
</dbReference>
<dbReference type="Proteomes" id="UP000321464">
    <property type="component" value="Unassembled WGS sequence"/>
</dbReference>
<dbReference type="PANTHER" id="PTHR44591">
    <property type="entry name" value="STRESS RESPONSE REGULATOR PROTEIN 1"/>
    <property type="match status" value="1"/>
</dbReference>
<keyword evidence="1 2" id="KW-0597">Phosphoprotein</keyword>
<dbReference type="Gene3D" id="3.30.565.10">
    <property type="entry name" value="Histidine kinase-like ATPase, C-terminal domain"/>
    <property type="match status" value="1"/>
</dbReference>
<feature type="domain" description="Response regulatory" evidence="4">
    <location>
        <begin position="414"/>
        <end position="524"/>
    </location>
</feature>
<dbReference type="AlphaFoldDB" id="A0A512AM09"/>
<dbReference type="PROSITE" id="PS50110">
    <property type="entry name" value="RESPONSE_REGULATORY"/>
    <property type="match status" value="1"/>
</dbReference>
<dbReference type="PROSITE" id="PS50109">
    <property type="entry name" value="HIS_KIN"/>
    <property type="match status" value="1"/>
</dbReference>
<name>A0A512AM09_9SPHN</name>
<feature type="domain" description="Histidine kinase" evidence="3">
    <location>
        <begin position="175"/>
        <end position="389"/>
    </location>
</feature>
<accession>A0A512AM09</accession>
<reference evidence="5 6" key="1">
    <citation type="submission" date="2019-07" db="EMBL/GenBank/DDBJ databases">
        <title>Whole genome shotgun sequence of Novosphingobium sediminis NBRC 106119.</title>
        <authorList>
            <person name="Hosoyama A."/>
            <person name="Uohara A."/>
            <person name="Ohji S."/>
            <person name="Ichikawa N."/>
        </authorList>
    </citation>
    <scope>NUCLEOTIDE SEQUENCE [LARGE SCALE GENOMIC DNA]</scope>
    <source>
        <strain evidence="5 6">NBRC 106119</strain>
    </source>
</reference>
<dbReference type="InterPro" id="IPR001789">
    <property type="entry name" value="Sig_transdc_resp-reg_receiver"/>
</dbReference>
<dbReference type="SUPFAM" id="SSF55874">
    <property type="entry name" value="ATPase domain of HSP90 chaperone/DNA topoisomerase II/histidine kinase"/>
    <property type="match status" value="1"/>
</dbReference>
<protein>
    <recommendedName>
        <fullName evidence="7">Response regulatory domain-containing protein</fullName>
    </recommendedName>
</protein>
<dbReference type="InterPro" id="IPR005467">
    <property type="entry name" value="His_kinase_dom"/>
</dbReference>
<evidence type="ECO:0000313" key="6">
    <source>
        <dbReference type="Proteomes" id="UP000321464"/>
    </source>
</evidence>
<gene>
    <name evidence="5" type="ORF">NSE01_25950</name>
</gene>
<dbReference type="EMBL" id="BJYR01000017">
    <property type="protein sequence ID" value="GEO00763.1"/>
    <property type="molecule type" value="Genomic_DNA"/>
</dbReference>
<sequence length="533" mass="57188">MKPAVTIRESQLGALFRAYIKVDAALVVMTVGPFYLNRDTAVVPGASIAELFSLRQDRDDEIATPLETAIPAMADTPERLELFCKRKNIRLAGIVFSTDDGYLLALNIVPEDFIIEGQGLHISDFSQIDASVPALTLIGMQRALLAEARQAAIDLANAQSEALELLDRTQRLGRYIVHDLTNYLSIIRLNVANLARSGGSAETSRAAIEAATRHVGDLVLSLERLTGHRDVEATPIPLDQTIRSNLAFLAAALPSDFTLDFIGGAGQAAVRVGRTELVTMLTNVIVHARGAMPDGGSITISTYRSDVGPDADAPVSEGGWIVIKVIHDGPAMDEQTVRLMLDPQALARPDGADFPLRSARTWARSIGGDARITALPTGTDICIHLPIAGEAGAEEPHIAPVAAVARPRVVRTARVLVVEDEVHALDAVVEILRMEGYVATPALNAAEAIEALSGSEFDILLTDVVMPERSGVELAHEVEAQNPSIGIILMSGYFPDESLLKPHWHMLRKPLDLSLLSQTLAASHAKRADITAS</sequence>
<evidence type="ECO:0000259" key="3">
    <source>
        <dbReference type="PROSITE" id="PS50109"/>
    </source>
</evidence>
<evidence type="ECO:0000313" key="5">
    <source>
        <dbReference type="EMBL" id="GEO00763.1"/>
    </source>
</evidence>
<dbReference type="SMART" id="SM00448">
    <property type="entry name" value="REC"/>
    <property type="match status" value="1"/>
</dbReference>
<feature type="modified residue" description="4-aspartylphosphate" evidence="2">
    <location>
        <position position="463"/>
    </location>
</feature>
<dbReference type="InterPro" id="IPR050595">
    <property type="entry name" value="Bact_response_regulator"/>
</dbReference>
<evidence type="ECO:0008006" key="7">
    <source>
        <dbReference type="Google" id="ProtNLM"/>
    </source>
</evidence>